<dbReference type="Proteomes" id="UP001501391">
    <property type="component" value="Unassembled WGS sequence"/>
</dbReference>
<evidence type="ECO:0000313" key="2">
    <source>
        <dbReference type="EMBL" id="GAA2196023.1"/>
    </source>
</evidence>
<proteinExistence type="predicted"/>
<protein>
    <submittedName>
        <fullName evidence="2">Uncharacterized protein</fullName>
    </submittedName>
</protein>
<gene>
    <name evidence="2" type="ORF">GCM10009787_28540</name>
</gene>
<keyword evidence="3" id="KW-1185">Reference proteome</keyword>
<reference evidence="2 3" key="1">
    <citation type="journal article" date="2019" name="Int. J. Syst. Evol. Microbiol.">
        <title>The Global Catalogue of Microorganisms (GCM) 10K type strain sequencing project: providing services to taxonomists for standard genome sequencing and annotation.</title>
        <authorList>
            <consortium name="The Broad Institute Genomics Platform"/>
            <consortium name="The Broad Institute Genome Sequencing Center for Infectious Disease"/>
            <person name="Wu L."/>
            <person name="Ma J."/>
        </authorList>
    </citation>
    <scope>NUCLEOTIDE SEQUENCE [LARGE SCALE GENOMIC DNA]</scope>
    <source>
        <strain evidence="2 3">JCM 14924</strain>
    </source>
</reference>
<sequence length="100" mass="10094">MPGSENIRLERAELDADAPLGVGPGRPSAAAADRTTRRATSVASTGSPGHRGTSSVVRLGFTLIPTAAGPWAHVIGGKNARVGKGTEASPAGSRVPDARR</sequence>
<feature type="region of interest" description="Disordered" evidence="1">
    <location>
        <begin position="80"/>
        <end position="100"/>
    </location>
</feature>
<feature type="compositionally biased region" description="Low complexity" evidence="1">
    <location>
        <begin position="26"/>
        <end position="47"/>
    </location>
</feature>
<dbReference type="EMBL" id="BAAAOQ010000008">
    <property type="protein sequence ID" value="GAA2196023.1"/>
    <property type="molecule type" value="Genomic_DNA"/>
</dbReference>
<evidence type="ECO:0000256" key="1">
    <source>
        <dbReference type="SAM" id="MobiDB-lite"/>
    </source>
</evidence>
<feature type="region of interest" description="Disordered" evidence="1">
    <location>
        <begin position="1"/>
        <end position="54"/>
    </location>
</feature>
<name>A0ABN3BHG0_9ACTN</name>
<organism evidence="2 3">
    <name type="scientific">Streptomyces bangladeshensis</name>
    <dbReference type="NCBI Taxonomy" id="295352"/>
    <lineage>
        <taxon>Bacteria</taxon>
        <taxon>Bacillati</taxon>
        <taxon>Actinomycetota</taxon>
        <taxon>Actinomycetes</taxon>
        <taxon>Kitasatosporales</taxon>
        <taxon>Streptomycetaceae</taxon>
        <taxon>Streptomyces</taxon>
    </lineage>
</organism>
<comment type="caution">
    <text evidence="2">The sequence shown here is derived from an EMBL/GenBank/DDBJ whole genome shotgun (WGS) entry which is preliminary data.</text>
</comment>
<accession>A0ABN3BHG0</accession>
<evidence type="ECO:0000313" key="3">
    <source>
        <dbReference type="Proteomes" id="UP001501391"/>
    </source>
</evidence>